<evidence type="ECO:0000313" key="3">
    <source>
        <dbReference type="Proteomes" id="UP000310200"/>
    </source>
</evidence>
<evidence type="ECO:0000313" key="2">
    <source>
        <dbReference type="EMBL" id="TGZ54534.1"/>
    </source>
</evidence>
<feature type="compositionally biased region" description="Basic and acidic residues" evidence="1">
    <location>
        <begin position="107"/>
        <end position="117"/>
    </location>
</feature>
<dbReference type="EMBL" id="QBLH01000651">
    <property type="protein sequence ID" value="TGZ54534.1"/>
    <property type="molecule type" value="Genomic_DNA"/>
</dbReference>
<protein>
    <submittedName>
        <fullName evidence="2">Uncharacterized protein</fullName>
    </submittedName>
</protein>
<keyword evidence="3" id="KW-1185">Reference proteome</keyword>
<feature type="region of interest" description="Disordered" evidence="1">
    <location>
        <begin position="96"/>
        <end position="163"/>
    </location>
</feature>
<accession>A0A4V6RGN4</accession>
<comment type="caution">
    <text evidence="2">The sequence shown here is derived from an EMBL/GenBank/DDBJ whole genome shotgun (WGS) entry which is preliminary data.</text>
</comment>
<organism evidence="2 3">
    <name type="scientific">Temnothorax longispinosus</name>
    <dbReference type="NCBI Taxonomy" id="300112"/>
    <lineage>
        <taxon>Eukaryota</taxon>
        <taxon>Metazoa</taxon>
        <taxon>Ecdysozoa</taxon>
        <taxon>Arthropoda</taxon>
        <taxon>Hexapoda</taxon>
        <taxon>Insecta</taxon>
        <taxon>Pterygota</taxon>
        <taxon>Neoptera</taxon>
        <taxon>Endopterygota</taxon>
        <taxon>Hymenoptera</taxon>
        <taxon>Apocrita</taxon>
        <taxon>Aculeata</taxon>
        <taxon>Formicoidea</taxon>
        <taxon>Formicidae</taxon>
        <taxon>Myrmicinae</taxon>
        <taxon>Temnothorax</taxon>
    </lineage>
</organism>
<proteinExistence type="predicted"/>
<evidence type="ECO:0000256" key="1">
    <source>
        <dbReference type="SAM" id="MobiDB-lite"/>
    </source>
</evidence>
<name>A0A4V6RGN4_9HYME</name>
<sequence>MIVTLLPLSLTSEVYRSAKKRLHSEPLPDLPYNAGTTVFGHYLGRRDGHARVIIRRQLSAARNGEFRYEEFAEVKEDGAVCGIYGLQYIQWNNPRATQHAAVKTKKSGGDKDRRLAWRDQQQSTRRRLEKKKKKGREEASSAPPSSSTERARIVRRKEEDSSS</sequence>
<feature type="compositionally biased region" description="Basic residues" evidence="1">
    <location>
        <begin position="124"/>
        <end position="134"/>
    </location>
</feature>
<dbReference type="Proteomes" id="UP000310200">
    <property type="component" value="Unassembled WGS sequence"/>
</dbReference>
<gene>
    <name evidence="2" type="ORF">DBV15_04611</name>
</gene>
<dbReference type="AlphaFoldDB" id="A0A4V6RGN4"/>
<feature type="compositionally biased region" description="Basic and acidic residues" evidence="1">
    <location>
        <begin position="149"/>
        <end position="163"/>
    </location>
</feature>
<reference evidence="2 3" key="1">
    <citation type="journal article" date="2019" name="Philos. Trans. R. Soc. Lond., B, Biol. Sci.">
        <title>Ant behaviour and brain gene expression of defending hosts depend on the ecological success of the intruding social parasite.</title>
        <authorList>
            <person name="Kaur R."/>
            <person name="Stoldt M."/>
            <person name="Jongepier E."/>
            <person name="Feldmeyer B."/>
            <person name="Menzel F."/>
            <person name="Bornberg-Bauer E."/>
            <person name="Foitzik S."/>
        </authorList>
    </citation>
    <scope>NUCLEOTIDE SEQUENCE [LARGE SCALE GENOMIC DNA]</scope>
    <source>
        <tissue evidence="2">Whole body</tissue>
    </source>
</reference>